<dbReference type="InterPro" id="IPR007848">
    <property type="entry name" value="Small_mtfrase_dom"/>
</dbReference>
<keyword evidence="3 6" id="KW-0808">Transferase</keyword>
<comment type="caution">
    <text evidence="8">The sequence shown here is derived from an EMBL/GenBank/DDBJ whole genome shotgun (WGS) entry which is preliminary data.</text>
</comment>
<sequence>MQYNGATVCITDILMPFSFKQFHIDDSHCGMPVSTDGVLLGAWAPLTEASKILDIGAGSGLLSLMAAQRSKGIITAIELDHDAAIDCSNNIDTSPWASRITLVPQCINQWLSQPTQPSLFDHIVCNPPYFDNGPQAATERRALARHTQSLSFQQLLEAIKTLLHPEGRASLILPTQSLKAFLSQLSAHQLTLIKRVDVASIEGKIPHRHLLLLGHQEPIAPHSDKPESLCIRDRSGKYTQEMVALTKAFYLKL</sequence>
<comment type="function">
    <text evidence="6">Specifically methylates the adenine in position 37 of tRNA(1)(Val) (anticodon cmo5UAC).</text>
</comment>
<dbReference type="CDD" id="cd02440">
    <property type="entry name" value="AdoMet_MTases"/>
    <property type="match status" value="1"/>
</dbReference>
<evidence type="ECO:0000256" key="4">
    <source>
        <dbReference type="ARBA" id="ARBA00022691"/>
    </source>
</evidence>
<dbReference type="EMBL" id="BPFB01000022">
    <property type="protein sequence ID" value="GIU47399.1"/>
    <property type="molecule type" value="Genomic_DNA"/>
</dbReference>
<evidence type="ECO:0000256" key="6">
    <source>
        <dbReference type="HAMAP-Rule" id="MF_01872"/>
    </source>
</evidence>
<dbReference type="SUPFAM" id="SSF53335">
    <property type="entry name" value="S-adenosyl-L-methionine-dependent methyltransferases"/>
    <property type="match status" value="1"/>
</dbReference>
<dbReference type="InterPro" id="IPR020596">
    <property type="entry name" value="rRNA_Ade_Mease_Trfase_CS"/>
</dbReference>
<evidence type="ECO:0000313" key="8">
    <source>
        <dbReference type="EMBL" id="GIU47399.1"/>
    </source>
</evidence>
<dbReference type="InterPro" id="IPR050210">
    <property type="entry name" value="tRNA_Adenine-N(6)_MTase"/>
</dbReference>
<evidence type="ECO:0000313" key="9">
    <source>
        <dbReference type="Proteomes" id="UP000761574"/>
    </source>
</evidence>
<keyword evidence="1 6" id="KW-0963">Cytoplasm</keyword>
<dbReference type="InterPro" id="IPR002052">
    <property type="entry name" value="DNA_methylase_N6_adenine_CS"/>
</dbReference>
<evidence type="ECO:0000256" key="2">
    <source>
        <dbReference type="ARBA" id="ARBA00022603"/>
    </source>
</evidence>
<comment type="catalytic activity">
    <reaction evidence="6">
        <text>adenosine(37) in tRNA1(Val) + S-adenosyl-L-methionine = N(6)-methyladenosine(37) in tRNA1(Val) + S-adenosyl-L-homocysteine + H(+)</text>
        <dbReference type="Rhea" id="RHEA:43160"/>
        <dbReference type="Rhea" id="RHEA-COMP:10369"/>
        <dbReference type="Rhea" id="RHEA-COMP:10370"/>
        <dbReference type="ChEBI" id="CHEBI:15378"/>
        <dbReference type="ChEBI" id="CHEBI:57856"/>
        <dbReference type="ChEBI" id="CHEBI:59789"/>
        <dbReference type="ChEBI" id="CHEBI:74411"/>
        <dbReference type="ChEBI" id="CHEBI:74449"/>
        <dbReference type="EC" id="2.1.1.223"/>
    </reaction>
</comment>
<protein>
    <recommendedName>
        <fullName evidence="6">tRNA1(Val) (adenine(37)-N6)-methyltransferase</fullName>
        <ecNumber evidence="6">2.1.1.223</ecNumber>
    </recommendedName>
    <alternativeName>
        <fullName evidence="6">tRNA m6A37 methyltransferase</fullName>
    </alternativeName>
</protein>
<feature type="domain" description="Methyltransferase small" evidence="7">
    <location>
        <begin position="48"/>
        <end position="134"/>
    </location>
</feature>
<organism evidence="8 9">
    <name type="scientific">Shewanella algidipiscicola</name>
    <dbReference type="NCBI Taxonomy" id="614070"/>
    <lineage>
        <taxon>Bacteria</taxon>
        <taxon>Pseudomonadati</taxon>
        <taxon>Pseudomonadota</taxon>
        <taxon>Gammaproteobacteria</taxon>
        <taxon>Alteromonadales</taxon>
        <taxon>Shewanellaceae</taxon>
        <taxon>Shewanella</taxon>
    </lineage>
</organism>
<evidence type="ECO:0000256" key="5">
    <source>
        <dbReference type="ARBA" id="ARBA00022694"/>
    </source>
</evidence>
<dbReference type="HAMAP" id="MF_01872">
    <property type="entry name" value="tRNA_methyltr_YfiC"/>
    <property type="match status" value="1"/>
</dbReference>
<dbReference type="Pfam" id="PF05175">
    <property type="entry name" value="MTS"/>
    <property type="match status" value="1"/>
</dbReference>
<comment type="subcellular location">
    <subcellularLocation>
        <location evidence="6">Cytoplasm</location>
    </subcellularLocation>
</comment>
<reference evidence="8 9" key="1">
    <citation type="submission" date="2021-05" db="EMBL/GenBank/DDBJ databases">
        <title>Molecular characterization for Shewanella algae harboring chromosomal blaOXA-55-like strains isolated from clinical and environment sample.</title>
        <authorList>
            <person name="Ohama Y."/>
            <person name="Aoki K."/>
            <person name="Harada S."/>
            <person name="Moriya K."/>
            <person name="Ishii Y."/>
            <person name="Tateda K."/>
        </authorList>
    </citation>
    <scope>NUCLEOTIDE SEQUENCE [LARGE SCALE GENOMIC DNA]</scope>
    <source>
        <strain evidence="8 9">LMG 23746</strain>
    </source>
</reference>
<dbReference type="Gene3D" id="3.40.50.150">
    <property type="entry name" value="Vaccinia Virus protein VP39"/>
    <property type="match status" value="1"/>
</dbReference>
<name>A0ABQ4PK03_9GAMM</name>
<evidence type="ECO:0000256" key="3">
    <source>
        <dbReference type="ARBA" id="ARBA00022679"/>
    </source>
</evidence>
<keyword evidence="2 6" id="KW-0489">Methyltransferase</keyword>
<dbReference type="InterPro" id="IPR022882">
    <property type="entry name" value="tRNA_adenine-N6_MeTrfase"/>
</dbReference>
<dbReference type="InterPro" id="IPR029063">
    <property type="entry name" value="SAM-dependent_MTases_sf"/>
</dbReference>
<keyword evidence="5 6" id="KW-0819">tRNA processing</keyword>
<dbReference type="PROSITE" id="PS00092">
    <property type="entry name" value="N6_MTASE"/>
    <property type="match status" value="1"/>
</dbReference>
<accession>A0ABQ4PK03</accession>
<dbReference type="PROSITE" id="PS01131">
    <property type="entry name" value="RRNA_A_DIMETH"/>
    <property type="match status" value="1"/>
</dbReference>
<dbReference type="PANTHER" id="PTHR47739">
    <property type="entry name" value="TRNA1(VAL) (ADENINE(37)-N6)-METHYLTRANSFERASE"/>
    <property type="match status" value="1"/>
</dbReference>
<keyword evidence="9" id="KW-1185">Reference proteome</keyword>
<dbReference type="PRINTS" id="PR00507">
    <property type="entry name" value="N12N6MTFRASE"/>
</dbReference>
<dbReference type="EC" id="2.1.1.223" evidence="6"/>
<keyword evidence="4 6" id="KW-0949">S-adenosyl-L-methionine</keyword>
<gene>
    <name evidence="8" type="ORF">TUM4630_21350</name>
</gene>
<dbReference type="Proteomes" id="UP000761574">
    <property type="component" value="Unassembled WGS sequence"/>
</dbReference>
<evidence type="ECO:0000256" key="1">
    <source>
        <dbReference type="ARBA" id="ARBA00022490"/>
    </source>
</evidence>
<comment type="similarity">
    <text evidence="6">Belongs to the methyltransferase superfamily. tRNA (adenine-N(6)-)-methyltransferase family.</text>
</comment>
<proteinExistence type="inferred from homology"/>
<evidence type="ECO:0000259" key="7">
    <source>
        <dbReference type="Pfam" id="PF05175"/>
    </source>
</evidence>
<dbReference type="PANTHER" id="PTHR47739:SF1">
    <property type="entry name" value="TRNA1(VAL) (ADENINE(37)-N6)-METHYLTRANSFERASE"/>
    <property type="match status" value="1"/>
</dbReference>